<sequence>MGMEQTAHHFSPPFNYYNYYFSNMSRALWVDELDVISFGLSEDHHHHDGSEQQIATTTTSNVLLPDSNYMYEMAISSGNNPASFKPIIPSEEDDEESYSREDGLEDAVDCDYGDCEPYDWYESSDSYICYCDKRHACHCRYRF</sequence>
<dbReference type="Proteomes" id="UP000816034">
    <property type="component" value="Unassembled WGS sequence"/>
</dbReference>
<proteinExistence type="predicted"/>
<evidence type="ECO:0000313" key="2">
    <source>
        <dbReference type="EMBL" id="KAG2373328.1"/>
    </source>
</evidence>
<dbReference type="AlphaFoldDB" id="A0AA88GD86"/>
<dbReference type="EMBL" id="PYSW02000056">
    <property type="protein sequence ID" value="KAG2373328.1"/>
    <property type="molecule type" value="Genomic_DNA"/>
</dbReference>
<organism evidence="2 3">
    <name type="scientific">Naegleria lovaniensis</name>
    <name type="common">Amoeba</name>
    <dbReference type="NCBI Taxonomy" id="51637"/>
    <lineage>
        <taxon>Eukaryota</taxon>
        <taxon>Discoba</taxon>
        <taxon>Heterolobosea</taxon>
        <taxon>Tetramitia</taxon>
        <taxon>Eutetramitia</taxon>
        <taxon>Vahlkampfiidae</taxon>
        <taxon>Naegleria</taxon>
    </lineage>
</organism>
<evidence type="ECO:0000313" key="3">
    <source>
        <dbReference type="Proteomes" id="UP000816034"/>
    </source>
</evidence>
<gene>
    <name evidence="2" type="ORF">C9374_012194</name>
</gene>
<evidence type="ECO:0000256" key="1">
    <source>
        <dbReference type="SAM" id="MobiDB-lite"/>
    </source>
</evidence>
<dbReference type="GeneID" id="68104648"/>
<feature type="region of interest" description="Disordered" evidence="1">
    <location>
        <begin position="78"/>
        <end position="103"/>
    </location>
</feature>
<dbReference type="RefSeq" id="XP_044542502.1">
    <property type="nucleotide sequence ID" value="XM_044687933.1"/>
</dbReference>
<comment type="caution">
    <text evidence="2">The sequence shown here is derived from an EMBL/GenBank/DDBJ whole genome shotgun (WGS) entry which is preliminary data.</text>
</comment>
<protein>
    <submittedName>
        <fullName evidence="2">Uncharacterized protein</fullName>
    </submittedName>
</protein>
<reference evidence="2 3" key="1">
    <citation type="journal article" date="2018" name="BMC Genomics">
        <title>The genome of Naegleria lovaniensis, the basis for a comparative approach to unravel pathogenicity factors of the human pathogenic amoeba N. fowleri.</title>
        <authorList>
            <person name="Liechti N."/>
            <person name="Schurch N."/>
            <person name="Bruggmann R."/>
            <person name="Wittwer M."/>
        </authorList>
    </citation>
    <scope>NUCLEOTIDE SEQUENCE [LARGE SCALE GENOMIC DNA]</scope>
    <source>
        <strain evidence="2 3">ATCC 30569</strain>
    </source>
</reference>
<accession>A0AA88GD86</accession>
<name>A0AA88GD86_NAELO</name>
<keyword evidence="3" id="KW-1185">Reference proteome</keyword>